<dbReference type="SMART" id="SM00866">
    <property type="entry name" value="UTRA"/>
    <property type="match status" value="1"/>
</dbReference>
<dbReference type="InterPro" id="IPR036388">
    <property type="entry name" value="WH-like_DNA-bd_sf"/>
</dbReference>
<feature type="region of interest" description="Disordered" evidence="4">
    <location>
        <begin position="1"/>
        <end position="66"/>
    </location>
</feature>
<gene>
    <name evidence="6" type="ORF">A2G96_16400</name>
</gene>
<dbReference type="RefSeq" id="WP_062800988.1">
    <property type="nucleotide sequence ID" value="NZ_CP014844.1"/>
</dbReference>
<dbReference type="InterPro" id="IPR000524">
    <property type="entry name" value="Tscrpt_reg_HTH_GntR"/>
</dbReference>
<dbReference type="SMART" id="SM00345">
    <property type="entry name" value="HTH_GNTR"/>
    <property type="match status" value="1"/>
</dbReference>
<evidence type="ECO:0000259" key="5">
    <source>
        <dbReference type="PROSITE" id="PS50949"/>
    </source>
</evidence>
<dbReference type="Pfam" id="PF00392">
    <property type="entry name" value="GntR"/>
    <property type="match status" value="1"/>
</dbReference>
<keyword evidence="7" id="KW-1185">Reference proteome</keyword>
<evidence type="ECO:0000256" key="4">
    <source>
        <dbReference type="SAM" id="MobiDB-lite"/>
    </source>
</evidence>
<dbReference type="Proteomes" id="UP000075238">
    <property type="component" value="Chromosome 1"/>
</dbReference>
<dbReference type="STRING" id="1796606.A2G96_16400"/>
<dbReference type="Gene3D" id="3.40.1410.10">
    <property type="entry name" value="Chorismate lyase-like"/>
    <property type="match status" value="1"/>
</dbReference>
<feature type="compositionally biased region" description="Polar residues" evidence="4">
    <location>
        <begin position="1"/>
        <end position="10"/>
    </location>
</feature>
<keyword evidence="3" id="KW-0804">Transcription</keyword>
<dbReference type="PRINTS" id="PR00035">
    <property type="entry name" value="HTHGNTR"/>
</dbReference>
<dbReference type="PANTHER" id="PTHR44846:SF1">
    <property type="entry name" value="MANNOSYL-D-GLYCERATE TRANSPORT_METABOLISM SYSTEM REPRESSOR MNGR-RELATED"/>
    <property type="match status" value="1"/>
</dbReference>
<dbReference type="PROSITE" id="PS50949">
    <property type="entry name" value="HTH_GNTR"/>
    <property type="match status" value="1"/>
</dbReference>
<feature type="domain" description="HTH gntR-type" evidence="5">
    <location>
        <begin position="69"/>
        <end position="137"/>
    </location>
</feature>
<dbReference type="InterPro" id="IPR028978">
    <property type="entry name" value="Chorismate_lyase_/UTRA_dom_sf"/>
</dbReference>
<feature type="compositionally biased region" description="Low complexity" evidence="4">
    <location>
        <begin position="38"/>
        <end position="62"/>
    </location>
</feature>
<evidence type="ECO:0000256" key="3">
    <source>
        <dbReference type="ARBA" id="ARBA00023163"/>
    </source>
</evidence>
<dbReference type="GO" id="GO:0003677">
    <property type="term" value="F:DNA binding"/>
    <property type="evidence" value="ECO:0007669"/>
    <property type="project" value="UniProtKB-KW"/>
</dbReference>
<dbReference type="CDD" id="cd07377">
    <property type="entry name" value="WHTH_GntR"/>
    <property type="match status" value="1"/>
</dbReference>
<dbReference type="GO" id="GO:0003700">
    <property type="term" value="F:DNA-binding transcription factor activity"/>
    <property type="evidence" value="ECO:0007669"/>
    <property type="project" value="InterPro"/>
</dbReference>
<dbReference type="InterPro" id="IPR036390">
    <property type="entry name" value="WH_DNA-bd_sf"/>
</dbReference>
<dbReference type="KEGG" id="cnan:A2G96_16400"/>
<evidence type="ECO:0000256" key="1">
    <source>
        <dbReference type="ARBA" id="ARBA00023015"/>
    </source>
</evidence>
<keyword evidence="1" id="KW-0805">Transcription regulation</keyword>
<proteinExistence type="predicted"/>
<dbReference type="EMBL" id="CP014844">
    <property type="protein sequence ID" value="AMR79192.1"/>
    <property type="molecule type" value="Genomic_DNA"/>
</dbReference>
<organism evidence="6 7">
    <name type="scientific">Cupriavidus nantongensis</name>
    <dbReference type="NCBI Taxonomy" id="1796606"/>
    <lineage>
        <taxon>Bacteria</taxon>
        <taxon>Pseudomonadati</taxon>
        <taxon>Pseudomonadota</taxon>
        <taxon>Betaproteobacteria</taxon>
        <taxon>Burkholderiales</taxon>
        <taxon>Burkholderiaceae</taxon>
        <taxon>Cupriavidus</taxon>
    </lineage>
</organism>
<dbReference type="GO" id="GO:0045892">
    <property type="term" value="P:negative regulation of DNA-templated transcription"/>
    <property type="evidence" value="ECO:0007669"/>
    <property type="project" value="TreeGrafter"/>
</dbReference>
<dbReference type="SUPFAM" id="SSF46785">
    <property type="entry name" value="Winged helix' DNA-binding domain"/>
    <property type="match status" value="1"/>
</dbReference>
<sequence>MSSLPTSLTGAATPGAQESGAATPGAGTQPLSPPAPAAAPQAAPQTGAASGASPGPAPGLQSVPSPTFSPLYQQIKALITRSLQSGEWKPGEMIPSEMELASRYKVSQGTVRKAIDELAAENLVARRQGKGTFVTTHHEDVVKFRFLRLVPDEGEPHYGASRVLECKRLRAPAEIARLLDIRTGDSVVQIRRVLTFSGESTVLDEIWLLGANFKGLTAEKLTEWKGPMYALFEAEFGTRMIRASEKIRAVPADETAAELLSVPVGAPLLSVERVSYTYGDRPVEVRRGLYVTTRHYYQNDLS</sequence>
<evidence type="ECO:0000256" key="2">
    <source>
        <dbReference type="ARBA" id="ARBA00023125"/>
    </source>
</evidence>
<dbReference type="AlphaFoldDB" id="A0A142JM80"/>
<dbReference type="SUPFAM" id="SSF64288">
    <property type="entry name" value="Chorismate lyase-like"/>
    <property type="match status" value="1"/>
</dbReference>
<dbReference type="Gene3D" id="1.10.10.10">
    <property type="entry name" value="Winged helix-like DNA-binding domain superfamily/Winged helix DNA-binding domain"/>
    <property type="match status" value="1"/>
</dbReference>
<evidence type="ECO:0000313" key="6">
    <source>
        <dbReference type="EMBL" id="AMR79192.1"/>
    </source>
</evidence>
<protein>
    <submittedName>
        <fullName evidence="6">GntR family transcriptional regulator</fullName>
    </submittedName>
</protein>
<dbReference type="PANTHER" id="PTHR44846">
    <property type="entry name" value="MANNOSYL-D-GLYCERATE TRANSPORT/METABOLISM SYSTEM REPRESSOR MNGR-RELATED"/>
    <property type="match status" value="1"/>
</dbReference>
<accession>A0A142JM80</accession>
<reference evidence="6 7" key="1">
    <citation type="submission" date="2016-03" db="EMBL/GenBank/DDBJ databases">
        <title>Complete genome sequence of a novel chlorpyrifos degrading bacterium, Cupriavidus nantongensis sp. X1.</title>
        <authorList>
            <person name="Fang L."/>
        </authorList>
    </citation>
    <scope>NUCLEOTIDE SEQUENCE [LARGE SCALE GENOMIC DNA]</scope>
    <source>
        <strain evidence="6 7">X1</strain>
    </source>
</reference>
<dbReference type="InterPro" id="IPR011663">
    <property type="entry name" value="UTRA"/>
</dbReference>
<dbReference type="Pfam" id="PF07702">
    <property type="entry name" value="UTRA"/>
    <property type="match status" value="1"/>
</dbReference>
<evidence type="ECO:0000313" key="7">
    <source>
        <dbReference type="Proteomes" id="UP000075238"/>
    </source>
</evidence>
<dbReference type="FunFam" id="1.10.10.10:FF:000079">
    <property type="entry name" value="GntR family transcriptional regulator"/>
    <property type="match status" value="1"/>
</dbReference>
<dbReference type="InterPro" id="IPR050679">
    <property type="entry name" value="Bact_HTH_transcr_reg"/>
</dbReference>
<dbReference type="OrthoDB" id="2530535at2"/>
<keyword evidence="2" id="KW-0238">DNA-binding</keyword>
<name>A0A142JM80_9BURK</name>